<keyword evidence="1" id="KW-0812">Transmembrane</keyword>
<dbReference type="InterPro" id="IPR011990">
    <property type="entry name" value="TPR-like_helical_dom_sf"/>
</dbReference>
<dbReference type="RefSeq" id="WP_344884668.1">
    <property type="nucleotide sequence ID" value="NZ_BAABAL010000024.1"/>
</dbReference>
<gene>
    <name evidence="2" type="ORF">GCM10022247_68730</name>
</gene>
<organism evidence="2 3">
    <name type="scientific">Allokutzneria multivorans</name>
    <dbReference type="NCBI Taxonomy" id="1142134"/>
    <lineage>
        <taxon>Bacteria</taxon>
        <taxon>Bacillati</taxon>
        <taxon>Actinomycetota</taxon>
        <taxon>Actinomycetes</taxon>
        <taxon>Pseudonocardiales</taxon>
        <taxon>Pseudonocardiaceae</taxon>
        <taxon>Allokutzneria</taxon>
    </lineage>
</organism>
<dbReference type="Proteomes" id="UP001501747">
    <property type="component" value="Unassembled WGS sequence"/>
</dbReference>
<proteinExistence type="predicted"/>
<evidence type="ECO:0000256" key="1">
    <source>
        <dbReference type="SAM" id="Phobius"/>
    </source>
</evidence>
<reference evidence="3" key="1">
    <citation type="journal article" date="2019" name="Int. J. Syst. Evol. Microbiol.">
        <title>The Global Catalogue of Microorganisms (GCM) 10K type strain sequencing project: providing services to taxonomists for standard genome sequencing and annotation.</title>
        <authorList>
            <consortium name="The Broad Institute Genomics Platform"/>
            <consortium name="The Broad Institute Genome Sequencing Center for Infectious Disease"/>
            <person name="Wu L."/>
            <person name="Ma J."/>
        </authorList>
    </citation>
    <scope>NUCLEOTIDE SEQUENCE [LARGE SCALE GENOMIC DNA]</scope>
    <source>
        <strain evidence="3">JCM 17342</strain>
    </source>
</reference>
<dbReference type="EMBL" id="BAABAL010000024">
    <property type="protein sequence ID" value="GAA4033902.1"/>
    <property type="molecule type" value="Genomic_DNA"/>
</dbReference>
<keyword evidence="3" id="KW-1185">Reference proteome</keyword>
<name>A0ABP7U268_9PSEU</name>
<protein>
    <recommendedName>
        <fullName evidence="4">Tetratricopeptide repeat protein</fullName>
    </recommendedName>
</protein>
<keyword evidence="1" id="KW-1133">Transmembrane helix</keyword>
<sequence length="685" mass="73397">MDSAQELFATAVDREAAGDLRGAKALYGKVIETDDEEYAPAAAMRLARVLEGMGDLAGARSAYRIAADSGHPLHSGVAVRRLAGADARRHEAAAPTLLAPVANPDLYRRNAFRLSGLPVDATARDLRRRADQLRAAERLGAPVTMPTSSLPPVEAPDPAAVREALTLVRDPTRRIVEELFWFWEIRPSDAPDSGPALHDAAVLAHAQALDAGDGADPALWRRAYEHWAAVVEETECWQWLEQRVTQLADRRLTEQTIETMRAELPRAVLAPQADLAVRAAEAGAEDVARAHVEALRRSGFPVAVVTEALAAATKHLSARVRTACQNAERVTAADPEDGADAVDTLLDQVEPLLRALRLVLGATTSAYGAAADGLALSVNTCVIRFVNEGHDFEDAFEQLEEVLDIAVSAQVRAAIEPSFVAAGSNVLGELCQDAADRATALPEEGARIAAELIAELRPTLLAMAARADPENPLYRECMDGVALCVVNCLGSFHGATGDDETTLDGLDGALDIAVGDEARVSITQAIDVVRGGVDPPCWFCRAHNGKDAVYEVAVHGEVDQSEFPKVTWKTAAVAVPRCHSCRVAHERRDWLDSGWVSAPIPLLGVPLIAIGMVALFNADFEVPAVLFYLLVAIFLLFSVYGSLVNARQRRATARQARLNAALSGFPPIQQLDGLGWRLGARPPGL</sequence>
<evidence type="ECO:0000313" key="3">
    <source>
        <dbReference type="Proteomes" id="UP001501747"/>
    </source>
</evidence>
<keyword evidence="1" id="KW-0472">Membrane</keyword>
<evidence type="ECO:0008006" key="4">
    <source>
        <dbReference type="Google" id="ProtNLM"/>
    </source>
</evidence>
<dbReference type="Gene3D" id="1.25.40.10">
    <property type="entry name" value="Tetratricopeptide repeat domain"/>
    <property type="match status" value="1"/>
</dbReference>
<accession>A0ABP7U268</accession>
<comment type="caution">
    <text evidence="2">The sequence shown here is derived from an EMBL/GenBank/DDBJ whole genome shotgun (WGS) entry which is preliminary data.</text>
</comment>
<evidence type="ECO:0000313" key="2">
    <source>
        <dbReference type="EMBL" id="GAA4033902.1"/>
    </source>
</evidence>
<feature type="transmembrane region" description="Helical" evidence="1">
    <location>
        <begin position="622"/>
        <end position="644"/>
    </location>
</feature>